<comment type="cofactor">
    <cofactor evidence="1">
        <name>Mg(2+)</name>
        <dbReference type="ChEBI" id="CHEBI:18420"/>
    </cofactor>
</comment>
<dbReference type="Gene3D" id="3.90.79.10">
    <property type="entry name" value="Nucleoside Triphosphate Pyrophosphohydrolase"/>
    <property type="match status" value="1"/>
</dbReference>
<dbReference type="AlphaFoldDB" id="A0A4Y3KNP5"/>
<keyword evidence="5" id="KW-1185">Reference proteome</keyword>
<dbReference type="SUPFAM" id="SSF55811">
    <property type="entry name" value="Nudix"/>
    <property type="match status" value="1"/>
</dbReference>
<sequence>MTDDVIEVSAVVLRSPAGEVLTVRKRGTARFMLPGGKPEPGETRAQTALRECAEEVGVELEPDELRELGTFTAAAANEAGWSVRGTVFVHPAVVAPSPSGEIAELRWLDPTADPLPADLAPLLEHQVLPALRAQVS</sequence>
<comment type="caution">
    <text evidence="4">The sequence shown here is derived from an EMBL/GenBank/DDBJ whole genome shotgun (WGS) entry which is preliminary data.</text>
</comment>
<evidence type="ECO:0000256" key="2">
    <source>
        <dbReference type="ARBA" id="ARBA00022801"/>
    </source>
</evidence>
<dbReference type="RefSeq" id="WP_048344484.1">
    <property type="nucleotide sequence ID" value="NZ_BJLQ01000079.1"/>
</dbReference>
<dbReference type="Proteomes" id="UP000320461">
    <property type="component" value="Unassembled WGS sequence"/>
</dbReference>
<dbReference type="PANTHER" id="PTHR43046:SF2">
    <property type="entry name" value="8-OXO-DGTP DIPHOSPHATASE-RELATED"/>
    <property type="match status" value="1"/>
</dbReference>
<dbReference type="CDD" id="cd04690">
    <property type="entry name" value="NUDIX_Hydrolase"/>
    <property type="match status" value="1"/>
</dbReference>
<dbReference type="EMBL" id="BJLQ01000079">
    <property type="protein sequence ID" value="GEA86029.1"/>
    <property type="molecule type" value="Genomic_DNA"/>
</dbReference>
<dbReference type="InterPro" id="IPR015797">
    <property type="entry name" value="NUDIX_hydrolase-like_dom_sf"/>
</dbReference>
<organism evidence="4 5">
    <name type="scientific">Cellulomonas gelida</name>
    <dbReference type="NCBI Taxonomy" id="1712"/>
    <lineage>
        <taxon>Bacteria</taxon>
        <taxon>Bacillati</taxon>
        <taxon>Actinomycetota</taxon>
        <taxon>Actinomycetes</taxon>
        <taxon>Micrococcales</taxon>
        <taxon>Cellulomonadaceae</taxon>
        <taxon>Cellulomonas</taxon>
    </lineage>
</organism>
<evidence type="ECO:0000256" key="1">
    <source>
        <dbReference type="ARBA" id="ARBA00001946"/>
    </source>
</evidence>
<evidence type="ECO:0000313" key="5">
    <source>
        <dbReference type="Proteomes" id="UP000320461"/>
    </source>
</evidence>
<accession>A0A4Y3KNP5</accession>
<dbReference type="InterPro" id="IPR000086">
    <property type="entry name" value="NUDIX_hydrolase_dom"/>
</dbReference>
<name>A0A4Y3KNP5_9CELL</name>
<evidence type="ECO:0000313" key="4">
    <source>
        <dbReference type="EMBL" id="GEA86029.1"/>
    </source>
</evidence>
<feature type="domain" description="Nudix hydrolase" evidence="3">
    <location>
        <begin position="3"/>
        <end position="133"/>
    </location>
</feature>
<dbReference type="PANTHER" id="PTHR43046">
    <property type="entry name" value="GDP-MANNOSE MANNOSYL HYDROLASE"/>
    <property type="match status" value="1"/>
</dbReference>
<evidence type="ECO:0000259" key="3">
    <source>
        <dbReference type="PROSITE" id="PS51462"/>
    </source>
</evidence>
<protein>
    <submittedName>
        <fullName evidence="4">MutT/NUDIX family protein</fullName>
    </submittedName>
</protein>
<gene>
    <name evidence="4" type="ORF">CGE01nite_32800</name>
</gene>
<dbReference type="PROSITE" id="PS51462">
    <property type="entry name" value="NUDIX"/>
    <property type="match status" value="1"/>
</dbReference>
<dbReference type="GO" id="GO:0016787">
    <property type="term" value="F:hydrolase activity"/>
    <property type="evidence" value="ECO:0007669"/>
    <property type="project" value="UniProtKB-KW"/>
</dbReference>
<proteinExistence type="predicted"/>
<reference evidence="4 5" key="1">
    <citation type="submission" date="2019-06" db="EMBL/GenBank/DDBJ databases">
        <title>Whole genome shotgun sequence of Cellulomonas gelida NBRC 3748.</title>
        <authorList>
            <person name="Hosoyama A."/>
            <person name="Uohara A."/>
            <person name="Ohji S."/>
            <person name="Ichikawa N."/>
        </authorList>
    </citation>
    <scope>NUCLEOTIDE SEQUENCE [LARGE SCALE GENOMIC DNA]</scope>
    <source>
        <strain evidence="4 5">NBRC 3748</strain>
    </source>
</reference>
<keyword evidence="2" id="KW-0378">Hydrolase</keyword>
<dbReference type="Pfam" id="PF00293">
    <property type="entry name" value="NUDIX"/>
    <property type="match status" value="1"/>
</dbReference>